<sequence>MCKAFCRGLCSILSSSAILVLDLVDVAVGAALLFSPLLWSSYVTAAPATIALPSYGACLVILSAVSLFGVGFRSNRGLIGAGVLASLSFVTEFTGGLIIASDPDFAAKLGLEIPTGWALLVVVASLRHAVRGASNGALGRARDAFDALRARRRAEEQAAPSQLSERLLERRADRAAMRAELTAKYFSEESPKPEPRTWWSLRKSEPEEEAAAELPSFILRSKNYAAPRSFDDDEENGFAI</sequence>
<feature type="transmembrane region" description="Helical" evidence="2">
    <location>
        <begin position="12"/>
        <end position="38"/>
    </location>
</feature>
<feature type="region of interest" description="Disordered" evidence="1">
    <location>
        <begin position="185"/>
        <end position="205"/>
    </location>
</feature>
<evidence type="ECO:0000256" key="2">
    <source>
        <dbReference type="SAM" id="Phobius"/>
    </source>
</evidence>
<evidence type="ECO:0000313" key="4">
    <source>
        <dbReference type="Proteomes" id="UP000789595"/>
    </source>
</evidence>
<feature type="transmembrane region" description="Helical" evidence="2">
    <location>
        <begin position="50"/>
        <end position="70"/>
    </location>
</feature>
<dbReference type="Proteomes" id="UP000789595">
    <property type="component" value="Unassembled WGS sequence"/>
</dbReference>
<accession>A0A8J2SMT1</accession>
<keyword evidence="2" id="KW-1133">Transmembrane helix</keyword>
<keyword evidence="4" id="KW-1185">Reference proteome</keyword>
<reference evidence="3" key="1">
    <citation type="submission" date="2021-11" db="EMBL/GenBank/DDBJ databases">
        <authorList>
            <consortium name="Genoscope - CEA"/>
            <person name="William W."/>
        </authorList>
    </citation>
    <scope>NUCLEOTIDE SEQUENCE</scope>
</reference>
<evidence type="ECO:0000256" key="1">
    <source>
        <dbReference type="SAM" id="MobiDB-lite"/>
    </source>
</evidence>
<protein>
    <submittedName>
        <fullName evidence="3">Uncharacterized protein</fullName>
    </submittedName>
</protein>
<keyword evidence="2" id="KW-0472">Membrane</keyword>
<keyword evidence="2" id="KW-0812">Transmembrane</keyword>
<organism evidence="3 4">
    <name type="scientific">Pelagomonas calceolata</name>
    <dbReference type="NCBI Taxonomy" id="35677"/>
    <lineage>
        <taxon>Eukaryota</taxon>
        <taxon>Sar</taxon>
        <taxon>Stramenopiles</taxon>
        <taxon>Ochrophyta</taxon>
        <taxon>Pelagophyceae</taxon>
        <taxon>Pelagomonadales</taxon>
        <taxon>Pelagomonadaceae</taxon>
        <taxon>Pelagomonas</taxon>
    </lineage>
</organism>
<dbReference type="EMBL" id="CAKKNE010000004">
    <property type="protein sequence ID" value="CAH0375473.1"/>
    <property type="molecule type" value="Genomic_DNA"/>
</dbReference>
<proteinExistence type="predicted"/>
<feature type="transmembrane region" description="Helical" evidence="2">
    <location>
        <begin position="77"/>
        <end position="99"/>
    </location>
</feature>
<feature type="compositionally biased region" description="Basic and acidic residues" evidence="1">
    <location>
        <begin position="186"/>
        <end position="195"/>
    </location>
</feature>
<evidence type="ECO:0000313" key="3">
    <source>
        <dbReference type="EMBL" id="CAH0375473.1"/>
    </source>
</evidence>
<dbReference type="AlphaFoldDB" id="A0A8J2SMT1"/>
<gene>
    <name evidence="3" type="ORF">PECAL_4P28100</name>
</gene>
<name>A0A8J2SMT1_9STRA</name>
<comment type="caution">
    <text evidence="3">The sequence shown here is derived from an EMBL/GenBank/DDBJ whole genome shotgun (WGS) entry which is preliminary data.</text>
</comment>